<dbReference type="RefSeq" id="WP_194704229.1">
    <property type="nucleotide sequence ID" value="NZ_JADKNH010000026.1"/>
</dbReference>
<dbReference type="Proteomes" id="UP000614200">
    <property type="component" value="Unassembled WGS sequence"/>
</dbReference>
<keyword evidence="1" id="KW-1133">Transmembrane helix</keyword>
<name>A0ABR9ZZW8_9FIRM</name>
<keyword evidence="1" id="KW-0472">Membrane</keyword>
<gene>
    <name evidence="2" type="ORF">ISU02_23090</name>
</gene>
<evidence type="ECO:0000256" key="1">
    <source>
        <dbReference type="SAM" id="Phobius"/>
    </source>
</evidence>
<reference evidence="2 3" key="1">
    <citation type="submission" date="2020-11" db="EMBL/GenBank/DDBJ databases">
        <title>Fusibacter basophilias sp. nov.</title>
        <authorList>
            <person name="Qiu D."/>
        </authorList>
    </citation>
    <scope>NUCLEOTIDE SEQUENCE [LARGE SCALE GENOMIC DNA]</scope>
    <source>
        <strain evidence="2 3">Q10-2</strain>
    </source>
</reference>
<organism evidence="2 3">
    <name type="scientific">Fusibacter ferrireducens</name>
    <dbReference type="NCBI Taxonomy" id="2785058"/>
    <lineage>
        <taxon>Bacteria</taxon>
        <taxon>Bacillati</taxon>
        <taxon>Bacillota</taxon>
        <taxon>Clostridia</taxon>
        <taxon>Eubacteriales</taxon>
        <taxon>Eubacteriales Family XII. Incertae Sedis</taxon>
        <taxon>Fusibacter</taxon>
    </lineage>
</organism>
<feature type="transmembrane region" description="Helical" evidence="1">
    <location>
        <begin position="101"/>
        <end position="123"/>
    </location>
</feature>
<protein>
    <recommendedName>
        <fullName evidence="4">ABC transporter permease</fullName>
    </recommendedName>
</protein>
<feature type="transmembrane region" description="Helical" evidence="1">
    <location>
        <begin position="65"/>
        <end position="81"/>
    </location>
</feature>
<evidence type="ECO:0008006" key="4">
    <source>
        <dbReference type="Google" id="ProtNLM"/>
    </source>
</evidence>
<keyword evidence="3" id="KW-1185">Reference proteome</keyword>
<comment type="caution">
    <text evidence="2">The sequence shown here is derived from an EMBL/GenBank/DDBJ whole genome shotgun (WGS) entry which is preliminary data.</text>
</comment>
<evidence type="ECO:0000313" key="2">
    <source>
        <dbReference type="EMBL" id="MBF4695995.1"/>
    </source>
</evidence>
<evidence type="ECO:0000313" key="3">
    <source>
        <dbReference type="Proteomes" id="UP000614200"/>
    </source>
</evidence>
<keyword evidence="1" id="KW-0812">Transmembrane</keyword>
<feature type="transmembrane region" description="Helical" evidence="1">
    <location>
        <begin position="32"/>
        <end position="53"/>
    </location>
</feature>
<sequence>MTLFFSLLLIIQVCLLGYTNYLGIGEYETFEYTLQTLHVLQYLLIGGTFSYLITQHNKISKKINIILVVPLLFFAMFPQIYKNWNIMSKLTPFISAKVIHLISVSKVTMVSWLLLGGLAYLSLSTLIKNRLKK</sequence>
<accession>A0ABR9ZZW8</accession>
<dbReference type="EMBL" id="JADKNH010000026">
    <property type="protein sequence ID" value="MBF4695995.1"/>
    <property type="molecule type" value="Genomic_DNA"/>
</dbReference>
<proteinExistence type="predicted"/>